<dbReference type="Gene3D" id="3.10.100.10">
    <property type="entry name" value="Mannose-Binding Protein A, subunit A"/>
    <property type="match status" value="1"/>
</dbReference>
<dbReference type="GO" id="GO:0038187">
    <property type="term" value="F:pattern recognition receptor activity"/>
    <property type="evidence" value="ECO:0000318"/>
    <property type="project" value="GO_Central"/>
</dbReference>
<reference evidence="4" key="1">
    <citation type="submission" date="2012-12" db="EMBL/GenBank/DDBJ databases">
        <authorList>
            <person name="Hellsten U."/>
            <person name="Grimwood J."/>
            <person name="Chapman J.A."/>
            <person name="Shapiro H."/>
            <person name="Aerts A."/>
            <person name="Otillar R.P."/>
            <person name="Terry A.Y."/>
            <person name="Boore J.L."/>
            <person name="Simakov O."/>
            <person name="Marletaz F."/>
            <person name="Cho S.-J."/>
            <person name="Edsinger-Gonzales E."/>
            <person name="Havlak P."/>
            <person name="Kuo D.-H."/>
            <person name="Larsson T."/>
            <person name="Lv J."/>
            <person name="Arendt D."/>
            <person name="Savage R."/>
            <person name="Osoegawa K."/>
            <person name="de Jong P."/>
            <person name="Lindberg D.R."/>
            <person name="Seaver E.C."/>
            <person name="Weisblat D.A."/>
            <person name="Putnam N.H."/>
            <person name="Grigoriev I.V."/>
            <person name="Rokhsar D.S."/>
        </authorList>
    </citation>
    <scope>NUCLEOTIDE SEQUENCE</scope>
</reference>
<dbReference type="CTD" id="20208916"/>
<dbReference type="AlphaFoldDB" id="T1FJB7"/>
<protein>
    <recommendedName>
        <fullName evidence="1">C-type lectin domain-containing protein</fullName>
    </recommendedName>
</protein>
<gene>
    <name evidence="3" type="primary">20208916</name>
    <name evidence="2" type="ORF">HELRODRAFT_183216</name>
</gene>
<evidence type="ECO:0000259" key="1">
    <source>
        <dbReference type="PROSITE" id="PS50041"/>
    </source>
</evidence>
<dbReference type="InterPro" id="IPR001304">
    <property type="entry name" value="C-type_lectin-like"/>
</dbReference>
<evidence type="ECO:0000313" key="3">
    <source>
        <dbReference type="EnsemblMetazoa" id="HelroP183216"/>
    </source>
</evidence>
<dbReference type="SUPFAM" id="SSF56436">
    <property type="entry name" value="C-type lectin-like"/>
    <property type="match status" value="1"/>
</dbReference>
<dbReference type="PROSITE" id="PS50041">
    <property type="entry name" value="C_TYPE_LECTIN_2"/>
    <property type="match status" value="1"/>
</dbReference>
<dbReference type="InParanoid" id="T1FJB7"/>
<dbReference type="EMBL" id="AMQM01008643">
    <property type="status" value="NOT_ANNOTATED_CDS"/>
    <property type="molecule type" value="Genomic_DNA"/>
</dbReference>
<reference evidence="2 4" key="2">
    <citation type="journal article" date="2013" name="Nature">
        <title>Insights into bilaterian evolution from three spiralian genomes.</title>
        <authorList>
            <person name="Simakov O."/>
            <person name="Marletaz F."/>
            <person name="Cho S.J."/>
            <person name="Edsinger-Gonzales E."/>
            <person name="Havlak P."/>
            <person name="Hellsten U."/>
            <person name="Kuo D.H."/>
            <person name="Larsson T."/>
            <person name="Lv J."/>
            <person name="Arendt D."/>
            <person name="Savage R."/>
            <person name="Osoegawa K."/>
            <person name="de Jong P."/>
            <person name="Grimwood J."/>
            <person name="Chapman J.A."/>
            <person name="Shapiro H."/>
            <person name="Aerts A."/>
            <person name="Otillar R.P."/>
            <person name="Terry A.Y."/>
            <person name="Boore J.L."/>
            <person name="Grigoriev I.V."/>
            <person name="Lindberg D.R."/>
            <person name="Seaver E.C."/>
            <person name="Weisblat D.A."/>
            <person name="Putnam N.H."/>
            <person name="Rokhsar D.S."/>
        </authorList>
    </citation>
    <scope>NUCLEOTIDE SEQUENCE</scope>
</reference>
<dbReference type="InterPro" id="IPR016187">
    <property type="entry name" value="CTDL_fold"/>
</dbReference>
<dbReference type="GeneID" id="20208916"/>
<dbReference type="EMBL" id="KB095818">
    <property type="protein sequence ID" value="ESO11430.1"/>
    <property type="molecule type" value="Genomic_DNA"/>
</dbReference>
<proteinExistence type="predicted"/>
<dbReference type="PANTHER" id="PTHR22802:SF379">
    <property type="entry name" value="CHONDROITIN SULFATE PROTEOGLYCAN 2 ISOFORM X1"/>
    <property type="match status" value="1"/>
</dbReference>
<dbReference type="InterPro" id="IPR016186">
    <property type="entry name" value="C-type_lectin-like/link_sf"/>
</dbReference>
<dbReference type="SMART" id="SM00034">
    <property type="entry name" value="CLECT"/>
    <property type="match status" value="1"/>
</dbReference>
<dbReference type="KEGG" id="hro:HELRODRAFT_183216"/>
<dbReference type="GO" id="GO:0009897">
    <property type="term" value="C:external side of plasma membrane"/>
    <property type="evidence" value="ECO:0000318"/>
    <property type="project" value="GO_Central"/>
</dbReference>
<dbReference type="Proteomes" id="UP000015101">
    <property type="component" value="Unassembled WGS sequence"/>
</dbReference>
<name>T1FJB7_HELRO</name>
<sequence length="266" mass="30326">MEFTLKLSSIIFFIITVTLYCYALQLQNVYQALFTRALTYLKVYKRETEICFVDTMDMVVKLQAGSAAHCISKCRVATSMNLKGINYMTSVGSCSCVPKMNVLYNVTADLTGGCLAFVTHDCPLRFDYLVENHKCYSLQFTANDWNTSRSNCNNLLNSHPVVIDSSDENTLVRLYSLAEIARNPNATMKQIWTAGYRINVNGSPTPFYWATYPDQNQLIEEFFWTIENPGVPYNGRTNCIRYILNIGWADIICTSQMYVLCEVDLH</sequence>
<dbReference type="HOGENOM" id="CLU_070181_0_0_1"/>
<evidence type="ECO:0000313" key="4">
    <source>
        <dbReference type="Proteomes" id="UP000015101"/>
    </source>
</evidence>
<reference evidence="3" key="3">
    <citation type="submission" date="2015-06" db="UniProtKB">
        <authorList>
            <consortium name="EnsemblMetazoa"/>
        </authorList>
    </citation>
    <scope>IDENTIFICATION</scope>
</reference>
<dbReference type="CDD" id="cd00037">
    <property type="entry name" value="CLECT"/>
    <property type="match status" value="1"/>
</dbReference>
<dbReference type="EnsemblMetazoa" id="HelroT183216">
    <property type="protein sequence ID" value="HelroP183216"/>
    <property type="gene ID" value="HelroG183216"/>
</dbReference>
<accession>T1FJB7</accession>
<evidence type="ECO:0000313" key="2">
    <source>
        <dbReference type="EMBL" id="ESO11430.1"/>
    </source>
</evidence>
<dbReference type="PANTHER" id="PTHR22802">
    <property type="entry name" value="C-TYPE LECTIN SUPERFAMILY MEMBER"/>
    <property type="match status" value="1"/>
</dbReference>
<dbReference type="RefSeq" id="XP_009010498.1">
    <property type="nucleotide sequence ID" value="XM_009012250.1"/>
</dbReference>
<dbReference type="GO" id="GO:0006955">
    <property type="term" value="P:immune response"/>
    <property type="evidence" value="ECO:0000318"/>
    <property type="project" value="GO_Central"/>
</dbReference>
<keyword evidence="4" id="KW-1185">Reference proteome</keyword>
<dbReference type="GO" id="GO:0030246">
    <property type="term" value="F:carbohydrate binding"/>
    <property type="evidence" value="ECO:0000318"/>
    <property type="project" value="GO_Central"/>
</dbReference>
<dbReference type="InterPro" id="IPR051004">
    <property type="entry name" value="DC-SIGN_domain-containing"/>
</dbReference>
<feature type="domain" description="C-type lectin" evidence="1">
    <location>
        <begin position="131"/>
        <end position="262"/>
    </location>
</feature>
<organism evidence="3 4">
    <name type="scientific">Helobdella robusta</name>
    <name type="common">Californian leech</name>
    <dbReference type="NCBI Taxonomy" id="6412"/>
    <lineage>
        <taxon>Eukaryota</taxon>
        <taxon>Metazoa</taxon>
        <taxon>Spiralia</taxon>
        <taxon>Lophotrochozoa</taxon>
        <taxon>Annelida</taxon>
        <taxon>Clitellata</taxon>
        <taxon>Hirudinea</taxon>
        <taxon>Rhynchobdellida</taxon>
        <taxon>Glossiphoniidae</taxon>
        <taxon>Helobdella</taxon>
    </lineage>
</organism>